<dbReference type="PATRIC" id="fig|693.5.peg.3816"/>
<comment type="caution">
    <text evidence="3">The sequence shown here is derived from an EMBL/GenBank/DDBJ whole genome shotgun (WGS) entry which is preliminary data.</text>
</comment>
<dbReference type="InterPro" id="IPR000086">
    <property type="entry name" value="NUDIX_hydrolase_dom"/>
</dbReference>
<dbReference type="PANTHER" id="PTHR21340">
    <property type="entry name" value="DIADENOSINE 5,5-P1,P4-TETRAPHOSPHATE PYROPHOSPHOHYDROLASE MUTT"/>
    <property type="match status" value="1"/>
</dbReference>
<dbReference type="Pfam" id="PF00293">
    <property type="entry name" value="NUDIX"/>
    <property type="match status" value="1"/>
</dbReference>
<dbReference type="InterPro" id="IPR015797">
    <property type="entry name" value="NUDIX_hydrolase-like_dom_sf"/>
</dbReference>
<dbReference type="AlphaFoldDB" id="A0A0M0HI87"/>
<dbReference type="RefSeq" id="WP_031821644.1">
    <property type="nucleotide sequence ID" value="NZ_LHPJ01000049.1"/>
</dbReference>
<dbReference type="Proteomes" id="UP000037515">
    <property type="component" value="Unassembled WGS sequence"/>
</dbReference>
<organism evidence="3 4">
    <name type="scientific">Vibrio nereis</name>
    <dbReference type="NCBI Taxonomy" id="693"/>
    <lineage>
        <taxon>Bacteria</taxon>
        <taxon>Pseudomonadati</taxon>
        <taxon>Pseudomonadota</taxon>
        <taxon>Gammaproteobacteria</taxon>
        <taxon>Vibrionales</taxon>
        <taxon>Vibrionaceae</taxon>
        <taxon>Vibrio</taxon>
    </lineage>
</organism>
<evidence type="ECO:0000256" key="1">
    <source>
        <dbReference type="ARBA" id="ARBA00022801"/>
    </source>
</evidence>
<dbReference type="Gene3D" id="3.90.79.10">
    <property type="entry name" value="Nucleoside Triphosphate Pyrophosphohydrolase"/>
    <property type="match status" value="1"/>
</dbReference>
<dbReference type="PROSITE" id="PS51462">
    <property type="entry name" value="NUDIX"/>
    <property type="match status" value="1"/>
</dbReference>
<evidence type="ECO:0000259" key="2">
    <source>
        <dbReference type="PROSITE" id="PS51462"/>
    </source>
</evidence>
<evidence type="ECO:0000313" key="3">
    <source>
        <dbReference type="EMBL" id="KOO01790.1"/>
    </source>
</evidence>
<protein>
    <submittedName>
        <fullName evidence="3">DNA mismatch repair protein MutT</fullName>
    </submittedName>
</protein>
<dbReference type="SUPFAM" id="SSF55811">
    <property type="entry name" value="Nudix"/>
    <property type="match status" value="1"/>
</dbReference>
<feature type="domain" description="Nudix hydrolase" evidence="2">
    <location>
        <begin position="1"/>
        <end position="138"/>
    </location>
</feature>
<proteinExistence type="predicted"/>
<dbReference type="PANTHER" id="PTHR21340:SF0">
    <property type="entry name" value="BIS(5'-NUCLEOSYL)-TETRAPHOSPHATASE [ASYMMETRICAL]"/>
    <property type="match status" value="1"/>
</dbReference>
<keyword evidence="4" id="KW-1185">Reference proteome</keyword>
<dbReference type="OrthoDB" id="9761969at2"/>
<dbReference type="GO" id="GO:0006754">
    <property type="term" value="P:ATP biosynthetic process"/>
    <property type="evidence" value="ECO:0007669"/>
    <property type="project" value="TreeGrafter"/>
</dbReference>
<dbReference type="GO" id="GO:0004081">
    <property type="term" value="F:bis(5'-nucleosyl)-tetraphosphatase (asymmetrical) activity"/>
    <property type="evidence" value="ECO:0007669"/>
    <property type="project" value="TreeGrafter"/>
</dbReference>
<dbReference type="STRING" id="693.AKJ17_18765"/>
<keyword evidence="1" id="KW-0378">Hydrolase</keyword>
<dbReference type="InterPro" id="IPR051325">
    <property type="entry name" value="Nudix_hydrolase_domain"/>
</dbReference>
<gene>
    <name evidence="3" type="ORF">AKJ17_18765</name>
</gene>
<dbReference type="CDD" id="cd04664">
    <property type="entry name" value="NUDIX_DHNTPase_like"/>
    <property type="match status" value="1"/>
</dbReference>
<name>A0A0M0HI87_VIBNE</name>
<dbReference type="EMBL" id="LHPJ01000049">
    <property type="protein sequence ID" value="KOO01790.1"/>
    <property type="molecule type" value="Genomic_DNA"/>
</dbReference>
<dbReference type="GO" id="GO:0006167">
    <property type="term" value="P:AMP biosynthetic process"/>
    <property type="evidence" value="ECO:0007669"/>
    <property type="project" value="TreeGrafter"/>
</dbReference>
<reference evidence="4" key="1">
    <citation type="submission" date="2015-08" db="EMBL/GenBank/DDBJ databases">
        <title>Vibrio galatheae sp. nov., a novel member of the Vibrionaceae family isolated from the Solomon Islands.</title>
        <authorList>
            <person name="Giubergia S."/>
            <person name="Machado H."/>
            <person name="Mateiu R.V."/>
            <person name="Gram L."/>
        </authorList>
    </citation>
    <scope>NUCLEOTIDE SEQUENCE [LARGE SCALE GENOMIC DNA]</scope>
    <source>
        <strain evidence="4">DSM 19584</strain>
    </source>
</reference>
<sequence>MRAPFQVLVFPYQILNEQPRYLIGKRSDNGVWQAISGGGEDSESILEAAKRELKEETSLIGCDWQQLDSMCMLPKVYYAGHENWTNHQFVVPEYSFSVRVSTEPQLSNEHTKFRWCGFQEASELLKYDSNRIALWELNQRLNSNL</sequence>
<evidence type="ECO:0000313" key="4">
    <source>
        <dbReference type="Proteomes" id="UP000037515"/>
    </source>
</evidence>
<accession>A0A0M0HI87</accession>